<sequence length="582" mass="66314">MEEQILLTEDIVAENTSTSSISPKEQTVSEVDQSFFTLKNKFEDIIKDFKLQESVPISIVSFIGFSQSETTTNLHSIANAIVEKNVFGQISNEKVNHNRPKGAILLISNGNNCGLWMYCDATKNIVYLLIDSVKESETLLQLWGSSQLTIENEQDFQDWIWKHEHIYLRMLVFMFMLSHVVLLTQPISKLDGNMITLLRTMYSVKKHILPHATNFMNLCWQSFGIPSPYGSYSIGGYSGRAWTAQGGVTAPGRCVPFLLFLFQDVQLSVSSIDGHKTDSNHDKAPSGSIKRIKEALQARIRFLFRACHLMQTSDIHAPFDGRQLFTLPPPSSQFFVHLITRGSTGNLLSSDSTTTLMSKTKSCQENQVDIDSLLRKRKLESRGAEHFEIKLLREFAHGWIKWSATGYPRSFVKRGMPSSELPDVNQWMSGCIALQELLFGQLGKEILDRKERKSFSAVDDILQRRLKDCLQVNNRFSAGHCAQALRKAIGIYLLESPAYYTKQYHEMKLEHAMRVFISSTRGPCVQDFAQKLKIECQNIWENGRQKSEKDGHIKSHDYVSGIDYETDNNNVNTKYTKKKYRS</sequence>
<name>A0A015IZW4_RHIIW</name>
<dbReference type="AlphaFoldDB" id="A0A015IZW4"/>
<dbReference type="HOGENOM" id="CLU_453524_0_0_1"/>
<evidence type="ECO:0000313" key="5">
    <source>
        <dbReference type="Proteomes" id="UP000022910"/>
    </source>
</evidence>
<dbReference type="OrthoDB" id="63589at2759"/>
<comment type="similarity">
    <text evidence="1">Belongs to the SMG8 family.</text>
</comment>
<proteinExistence type="inferred from homology"/>
<evidence type="ECO:0000256" key="2">
    <source>
        <dbReference type="ARBA" id="ARBA00023161"/>
    </source>
</evidence>
<dbReference type="STRING" id="1432141.A0A015IZW4"/>
<comment type="caution">
    <text evidence="4">The sequence shown here is derived from an EMBL/GenBank/DDBJ whole genome shotgun (WGS) entry which is preliminary data.</text>
</comment>
<gene>
    <name evidence="4" type="ORF">RirG_158290</name>
</gene>
<organism evidence="4 5">
    <name type="scientific">Rhizophagus irregularis (strain DAOM 197198w)</name>
    <name type="common">Glomus intraradices</name>
    <dbReference type="NCBI Taxonomy" id="1432141"/>
    <lineage>
        <taxon>Eukaryota</taxon>
        <taxon>Fungi</taxon>
        <taxon>Fungi incertae sedis</taxon>
        <taxon>Mucoromycota</taxon>
        <taxon>Glomeromycotina</taxon>
        <taxon>Glomeromycetes</taxon>
        <taxon>Glomerales</taxon>
        <taxon>Glomeraceae</taxon>
        <taxon>Rhizophagus</taxon>
    </lineage>
</organism>
<dbReference type="Pfam" id="PF10220">
    <property type="entry name" value="Smg8_Smg9"/>
    <property type="match status" value="2"/>
</dbReference>
<dbReference type="GO" id="GO:0000184">
    <property type="term" value="P:nuclear-transcribed mRNA catabolic process, nonsense-mediated decay"/>
    <property type="evidence" value="ECO:0007669"/>
    <property type="project" value="UniProtKB-KW"/>
</dbReference>
<dbReference type="PANTHER" id="PTHR13091">
    <property type="entry name" value="AMPLIFIED IN BREAST CANCER 2-RELATED"/>
    <property type="match status" value="1"/>
</dbReference>
<dbReference type="PANTHER" id="PTHR13091:SF0">
    <property type="entry name" value="NONSENSE-MEDIATED MRNA DECAY FACTOR SMG8"/>
    <property type="match status" value="1"/>
</dbReference>
<keyword evidence="5" id="KW-1185">Reference proteome</keyword>
<reference evidence="4 5" key="1">
    <citation type="submission" date="2014-02" db="EMBL/GenBank/DDBJ databases">
        <title>Single nucleus genome sequencing reveals high similarity among nuclei of an endomycorrhizal fungus.</title>
        <authorList>
            <person name="Lin K."/>
            <person name="Geurts R."/>
            <person name="Zhang Z."/>
            <person name="Limpens E."/>
            <person name="Saunders D.G."/>
            <person name="Mu D."/>
            <person name="Pang E."/>
            <person name="Cao H."/>
            <person name="Cha H."/>
            <person name="Lin T."/>
            <person name="Zhou Q."/>
            <person name="Shang Y."/>
            <person name="Li Y."/>
            <person name="Ivanov S."/>
            <person name="Sharma T."/>
            <person name="Velzen R.V."/>
            <person name="Ruijter N.D."/>
            <person name="Aanen D.K."/>
            <person name="Win J."/>
            <person name="Kamoun S."/>
            <person name="Bisseling T."/>
            <person name="Huang S."/>
        </authorList>
    </citation>
    <scope>NUCLEOTIDE SEQUENCE [LARGE SCALE GENOMIC DNA]</scope>
    <source>
        <strain evidence="5">DAOM197198w</strain>
    </source>
</reference>
<accession>A0A015IZW4</accession>
<protein>
    <recommendedName>
        <fullName evidence="3">Nonsense-mediated mRNA decay factor SMG8</fullName>
    </recommendedName>
</protein>
<dbReference type="Proteomes" id="UP000022910">
    <property type="component" value="Unassembled WGS sequence"/>
</dbReference>
<evidence type="ECO:0000313" key="4">
    <source>
        <dbReference type="EMBL" id="EXX62812.1"/>
    </source>
</evidence>
<evidence type="ECO:0000256" key="3">
    <source>
        <dbReference type="ARBA" id="ARBA00029509"/>
    </source>
</evidence>
<dbReference type="InterPro" id="IPR019354">
    <property type="entry name" value="SMG8-like"/>
</dbReference>
<dbReference type="EMBL" id="JEMT01024416">
    <property type="protein sequence ID" value="EXX62812.1"/>
    <property type="molecule type" value="Genomic_DNA"/>
</dbReference>
<evidence type="ECO:0000256" key="1">
    <source>
        <dbReference type="ARBA" id="ARBA00006443"/>
    </source>
</evidence>
<keyword evidence="2" id="KW-0866">Nonsense-mediated mRNA decay</keyword>